<keyword evidence="3 10" id="KW-0408">Iron</keyword>
<dbReference type="Pfam" id="PF00067">
    <property type="entry name" value="p450"/>
    <property type="match status" value="1"/>
</dbReference>
<sequence length="542" mass="62467">MEVLLGTYTIALFGVSIFIATLTYITYKLLASYLHKWYEMKPIPEVPGTYPFIGNALQFKTNAGDFFSQIQEYTVVFRDLPLLKLWVGMIPFVVLFHPETVEKVLTNPVHMEKAYAYKFLHPWLGTGLLTSTGRKWRQRRKMLTPTFHFSILTDFLEVMNEQAEILVGKLEKKAGKGPFNCFSHITLCALDIICETAMGKKIYAQSNSDSEYVRSVYKMSDIVSRRQRTPWFWPDFVYNYFGEGRDHDKTLKILHSFTYKVSNGISGYCNAELISQSNRRPHSASICVSSQVIHERAESISSTESDSDSDKGTRKRRAFLDMLLKTTYEDGNRMSHEDIQEEVDTFMFRGHDTTAASMNWALHLLGSHPEAHSKVQQELQEVFGTSDRPVNTEDLKKLKYLECVIKEALRLFPSVPFFARSICEDCYINGFKVSKGANAIIITYALHRDPRYFPEPEEFRPERFLPENSEGRPPYAYIPFSAGLRNCIGQRFALMEEKVILSSILRNFSVEACQKREDLRPVGELILRPEKGIWIKLEKRTT</sequence>
<dbReference type="Gene3D" id="1.10.630.10">
    <property type="entry name" value="Cytochrome P450"/>
    <property type="match status" value="1"/>
</dbReference>
<dbReference type="EC" id="1.14.14.14" evidence="5"/>
<name>A0AAQ6ITM0_ANATE</name>
<dbReference type="PRINTS" id="PR00385">
    <property type="entry name" value="P450"/>
</dbReference>
<dbReference type="Proteomes" id="UP000265040">
    <property type="component" value="Chromosome 1"/>
</dbReference>
<evidence type="ECO:0000256" key="1">
    <source>
        <dbReference type="ARBA" id="ARBA00010617"/>
    </source>
</evidence>
<feature type="transmembrane region" description="Helical" evidence="12">
    <location>
        <begin position="6"/>
        <end position="27"/>
    </location>
</feature>
<keyword evidence="11" id="KW-0560">Oxidoreductase</keyword>
<evidence type="ECO:0000313" key="14">
    <source>
        <dbReference type="Proteomes" id="UP000265040"/>
    </source>
</evidence>
<evidence type="ECO:0000256" key="11">
    <source>
        <dbReference type="RuleBase" id="RU000461"/>
    </source>
</evidence>
<dbReference type="PANTHER" id="PTHR24291">
    <property type="entry name" value="CYTOCHROME P450 FAMILY 4"/>
    <property type="match status" value="1"/>
</dbReference>
<dbReference type="SUPFAM" id="SSF48264">
    <property type="entry name" value="Cytochrome P450"/>
    <property type="match status" value="1"/>
</dbReference>
<dbReference type="PRINTS" id="PR00463">
    <property type="entry name" value="EP450I"/>
</dbReference>
<keyword evidence="12" id="KW-0812">Transmembrane</keyword>
<keyword evidence="14" id="KW-1185">Reference proteome</keyword>
<dbReference type="InterPro" id="IPR050196">
    <property type="entry name" value="Cytochrome_P450_Monoox"/>
</dbReference>
<dbReference type="PROSITE" id="PS00086">
    <property type="entry name" value="CYTOCHROME_P450"/>
    <property type="match status" value="1"/>
</dbReference>
<evidence type="ECO:0000256" key="10">
    <source>
        <dbReference type="PIRSR" id="PIRSR602401-1"/>
    </source>
</evidence>
<evidence type="ECO:0000256" key="5">
    <source>
        <dbReference type="ARBA" id="ARBA00038885"/>
    </source>
</evidence>
<protein>
    <recommendedName>
        <fullName evidence="5">aromatase</fullName>
        <ecNumber evidence="5">1.14.14.14</ecNumber>
    </recommendedName>
    <alternativeName>
        <fullName evidence="7">Cytochrome P-450AROM</fullName>
    </alternativeName>
    <alternativeName>
        <fullName evidence="6">Estrogen synthase</fullName>
    </alternativeName>
</protein>
<dbReference type="AlphaFoldDB" id="A0AAQ6ITM0"/>
<evidence type="ECO:0000256" key="9">
    <source>
        <dbReference type="ARBA" id="ARBA00048642"/>
    </source>
</evidence>
<dbReference type="InterPro" id="IPR002401">
    <property type="entry name" value="Cyt_P450_E_grp-I"/>
</dbReference>
<dbReference type="GO" id="GO:0070330">
    <property type="term" value="F:aromatase activity"/>
    <property type="evidence" value="ECO:0007669"/>
    <property type="project" value="UniProtKB-EC"/>
</dbReference>
<comment type="function">
    <text evidence="4">Catalyzes the formation of aromatic C18 estrogens from C19 androgens.</text>
</comment>
<reference evidence="13" key="2">
    <citation type="submission" date="2025-08" db="UniProtKB">
        <authorList>
            <consortium name="Ensembl"/>
        </authorList>
    </citation>
    <scope>IDENTIFICATION</scope>
</reference>
<dbReference type="InterPro" id="IPR017972">
    <property type="entry name" value="Cyt_P450_CS"/>
</dbReference>
<evidence type="ECO:0000256" key="3">
    <source>
        <dbReference type="ARBA" id="ARBA00023004"/>
    </source>
</evidence>
<proteinExistence type="inferred from homology"/>
<keyword evidence="10 11" id="KW-0479">Metal-binding</keyword>
<keyword evidence="11" id="KW-0503">Monooxygenase</keyword>
<keyword evidence="2 10" id="KW-0349">Heme</keyword>
<dbReference type="InterPro" id="IPR001128">
    <property type="entry name" value="Cyt_P450"/>
</dbReference>
<dbReference type="GO" id="GO:0020037">
    <property type="term" value="F:heme binding"/>
    <property type="evidence" value="ECO:0007669"/>
    <property type="project" value="InterPro"/>
</dbReference>
<evidence type="ECO:0000313" key="13">
    <source>
        <dbReference type="Ensembl" id="ENSATEP00000078411.1"/>
    </source>
</evidence>
<accession>A0AAQ6ITM0</accession>
<comment type="similarity">
    <text evidence="1 11">Belongs to the cytochrome P450 family.</text>
</comment>
<dbReference type="GeneTree" id="ENSGT00940000157278"/>
<evidence type="ECO:0000256" key="2">
    <source>
        <dbReference type="ARBA" id="ARBA00022617"/>
    </source>
</evidence>
<evidence type="ECO:0000256" key="7">
    <source>
        <dbReference type="ARBA" id="ARBA00043174"/>
    </source>
</evidence>
<evidence type="ECO:0000256" key="6">
    <source>
        <dbReference type="ARBA" id="ARBA00042499"/>
    </source>
</evidence>
<comment type="catalytic activity">
    <reaction evidence="8">
        <text>testosterone + 3 reduced [NADPH--hemoprotein reductase] + 3 O2 = 17beta-estradiol + formate + 3 oxidized [NADPH--hemoprotein reductase] + 4 H2O + 4 H(+)</text>
        <dbReference type="Rhea" id="RHEA:38191"/>
        <dbReference type="Rhea" id="RHEA-COMP:11964"/>
        <dbReference type="Rhea" id="RHEA-COMP:11965"/>
        <dbReference type="ChEBI" id="CHEBI:15377"/>
        <dbReference type="ChEBI" id="CHEBI:15378"/>
        <dbReference type="ChEBI" id="CHEBI:15379"/>
        <dbReference type="ChEBI" id="CHEBI:15740"/>
        <dbReference type="ChEBI" id="CHEBI:16469"/>
        <dbReference type="ChEBI" id="CHEBI:17347"/>
        <dbReference type="ChEBI" id="CHEBI:57618"/>
        <dbReference type="ChEBI" id="CHEBI:58210"/>
        <dbReference type="EC" id="1.14.14.14"/>
    </reaction>
</comment>
<organism evidence="13 14">
    <name type="scientific">Anabas testudineus</name>
    <name type="common">Climbing perch</name>
    <name type="synonym">Anthias testudineus</name>
    <dbReference type="NCBI Taxonomy" id="64144"/>
    <lineage>
        <taxon>Eukaryota</taxon>
        <taxon>Metazoa</taxon>
        <taxon>Chordata</taxon>
        <taxon>Craniata</taxon>
        <taxon>Vertebrata</taxon>
        <taxon>Euteleostomi</taxon>
        <taxon>Actinopterygii</taxon>
        <taxon>Neopterygii</taxon>
        <taxon>Teleostei</taxon>
        <taxon>Neoteleostei</taxon>
        <taxon>Acanthomorphata</taxon>
        <taxon>Anabantaria</taxon>
        <taxon>Anabantiformes</taxon>
        <taxon>Anabantoidei</taxon>
        <taxon>Anabantidae</taxon>
        <taxon>Anabas</taxon>
    </lineage>
</organism>
<reference evidence="13 14" key="1">
    <citation type="submission" date="2021-04" db="EMBL/GenBank/DDBJ databases">
        <authorList>
            <consortium name="Wellcome Sanger Institute Data Sharing"/>
        </authorList>
    </citation>
    <scope>NUCLEOTIDE SEQUENCE [LARGE SCALE GENOMIC DNA]</scope>
</reference>
<reference evidence="13" key="3">
    <citation type="submission" date="2025-09" db="UniProtKB">
        <authorList>
            <consortium name="Ensembl"/>
        </authorList>
    </citation>
    <scope>IDENTIFICATION</scope>
</reference>
<keyword evidence="12" id="KW-0472">Membrane</keyword>
<dbReference type="Ensembl" id="ENSATET00000079006.1">
    <property type="protein sequence ID" value="ENSATEP00000078411.1"/>
    <property type="gene ID" value="ENSATEG00000010169.3"/>
</dbReference>
<keyword evidence="12" id="KW-1133">Transmembrane helix</keyword>
<dbReference type="PANTHER" id="PTHR24291:SF193">
    <property type="entry name" value="CYTOCHROME P450 4V2"/>
    <property type="match status" value="1"/>
</dbReference>
<dbReference type="GO" id="GO:0005506">
    <property type="term" value="F:iron ion binding"/>
    <property type="evidence" value="ECO:0007669"/>
    <property type="project" value="InterPro"/>
</dbReference>
<dbReference type="InterPro" id="IPR036396">
    <property type="entry name" value="Cyt_P450_sf"/>
</dbReference>
<feature type="binding site" description="axial binding residue" evidence="10">
    <location>
        <position position="487"/>
    </location>
    <ligand>
        <name>heme</name>
        <dbReference type="ChEBI" id="CHEBI:30413"/>
    </ligand>
    <ligandPart>
        <name>Fe</name>
        <dbReference type="ChEBI" id="CHEBI:18248"/>
    </ligandPart>
</feature>
<comment type="catalytic activity">
    <reaction evidence="9">
        <text>androst-4-ene-3,17-dione + 3 reduced [NADPH--hemoprotein reductase] + 3 O2 = estrone + formate + 3 oxidized [NADPH--hemoprotein reductase] + 4 H2O + 4 H(+)</text>
        <dbReference type="Rhea" id="RHEA:38195"/>
        <dbReference type="Rhea" id="RHEA-COMP:11964"/>
        <dbReference type="Rhea" id="RHEA-COMP:11965"/>
        <dbReference type="ChEBI" id="CHEBI:15377"/>
        <dbReference type="ChEBI" id="CHEBI:15378"/>
        <dbReference type="ChEBI" id="CHEBI:15379"/>
        <dbReference type="ChEBI" id="CHEBI:15740"/>
        <dbReference type="ChEBI" id="CHEBI:16422"/>
        <dbReference type="ChEBI" id="CHEBI:17263"/>
        <dbReference type="ChEBI" id="CHEBI:57618"/>
        <dbReference type="ChEBI" id="CHEBI:58210"/>
        <dbReference type="EC" id="1.14.14.14"/>
    </reaction>
</comment>
<evidence type="ECO:0000256" key="4">
    <source>
        <dbReference type="ARBA" id="ARBA00037202"/>
    </source>
</evidence>
<evidence type="ECO:0000256" key="8">
    <source>
        <dbReference type="ARBA" id="ARBA00047938"/>
    </source>
</evidence>
<comment type="cofactor">
    <cofactor evidence="10">
        <name>heme</name>
        <dbReference type="ChEBI" id="CHEBI:30413"/>
    </cofactor>
</comment>
<evidence type="ECO:0000256" key="12">
    <source>
        <dbReference type="SAM" id="Phobius"/>
    </source>
</evidence>